<accession>A0A7J7QYJ1</accession>
<comment type="caution">
    <text evidence="2">The sequence shown here is derived from an EMBL/GenBank/DDBJ whole genome shotgun (WGS) entry which is preliminary data.</text>
</comment>
<dbReference type="EMBL" id="JACAGC010000038">
    <property type="protein sequence ID" value="KAF6268950.1"/>
    <property type="molecule type" value="Genomic_DNA"/>
</dbReference>
<evidence type="ECO:0000313" key="2">
    <source>
        <dbReference type="EMBL" id="KAF6268950.1"/>
    </source>
</evidence>
<dbReference type="AlphaFoldDB" id="A0A7J7QYJ1"/>
<proteinExistence type="predicted"/>
<reference evidence="2 3" key="1">
    <citation type="journal article" date="2020" name="Nature">
        <title>Six reference-quality genomes reveal evolution of bat adaptations.</title>
        <authorList>
            <person name="Jebb D."/>
            <person name="Huang Z."/>
            <person name="Pippel M."/>
            <person name="Hughes G.M."/>
            <person name="Lavrichenko K."/>
            <person name="Devanna P."/>
            <person name="Winkler S."/>
            <person name="Jermiin L.S."/>
            <person name="Skirmuntt E.C."/>
            <person name="Katzourakis A."/>
            <person name="Burkitt-Gray L."/>
            <person name="Ray D.A."/>
            <person name="Sullivan K.A.M."/>
            <person name="Roscito J.G."/>
            <person name="Kirilenko B.M."/>
            <person name="Davalos L.M."/>
            <person name="Corthals A.P."/>
            <person name="Power M.L."/>
            <person name="Jones G."/>
            <person name="Ransome R.D."/>
            <person name="Dechmann D.K.N."/>
            <person name="Locatelli A.G."/>
            <person name="Puechmaille S.J."/>
            <person name="Fedrigo O."/>
            <person name="Jarvis E.D."/>
            <person name="Hiller M."/>
            <person name="Vernes S.C."/>
            <person name="Myers E.W."/>
            <person name="Teeling E.C."/>
        </authorList>
    </citation>
    <scope>NUCLEOTIDE SEQUENCE [LARGE SCALE GENOMIC DNA]</scope>
    <source>
        <strain evidence="2">MRhiFer1</strain>
        <tissue evidence="2">Lung</tissue>
    </source>
</reference>
<protein>
    <submittedName>
        <fullName evidence="2">Uncharacterized protein</fullName>
    </submittedName>
</protein>
<name>A0A7J7QYJ1_RHIFE</name>
<gene>
    <name evidence="2" type="ORF">mRhiFer1_009712</name>
</gene>
<dbReference type="Proteomes" id="UP000585614">
    <property type="component" value="Unassembled WGS sequence"/>
</dbReference>
<evidence type="ECO:0000313" key="3">
    <source>
        <dbReference type="Proteomes" id="UP000585614"/>
    </source>
</evidence>
<feature type="compositionally biased region" description="Polar residues" evidence="1">
    <location>
        <begin position="135"/>
        <end position="147"/>
    </location>
</feature>
<organism evidence="2 3">
    <name type="scientific">Rhinolophus ferrumequinum</name>
    <name type="common">Greater horseshoe bat</name>
    <dbReference type="NCBI Taxonomy" id="59479"/>
    <lineage>
        <taxon>Eukaryota</taxon>
        <taxon>Metazoa</taxon>
        <taxon>Chordata</taxon>
        <taxon>Craniata</taxon>
        <taxon>Vertebrata</taxon>
        <taxon>Euteleostomi</taxon>
        <taxon>Mammalia</taxon>
        <taxon>Eutheria</taxon>
        <taxon>Laurasiatheria</taxon>
        <taxon>Chiroptera</taxon>
        <taxon>Yinpterochiroptera</taxon>
        <taxon>Rhinolophoidea</taxon>
        <taxon>Rhinolophidae</taxon>
        <taxon>Rhinolophinae</taxon>
        <taxon>Rhinolophus</taxon>
    </lineage>
</organism>
<feature type="region of interest" description="Disordered" evidence="1">
    <location>
        <begin position="106"/>
        <end position="155"/>
    </location>
</feature>
<sequence>MAQPLTVWSVLKTLKTERCFMAQQSHRRVEFPPGIESKDRNRYFCPHVHSRLTHNSHRVAAAQCPVLAGWVDKKRGHRCTCNQRNAGACPLRSECPPTRLANIGSFEKGWEDGEDSHPVTRRSKSEVLGEESAFQRHSSGQPSTSRDPSCGNVRV</sequence>
<evidence type="ECO:0000256" key="1">
    <source>
        <dbReference type="SAM" id="MobiDB-lite"/>
    </source>
</evidence>
<feature type="compositionally biased region" description="Basic and acidic residues" evidence="1">
    <location>
        <begin position="108"/>
        <end position="127"/>
    </location>
</feature>